<dbReference type="InterPro" id="IPR003370">
    <property type="entry name" value="Chromate_transpt"/>
</dbReference>
<feature type="transmembrane region" description="Helical" evidence="7">
    <location>
        <begin position="298"/>
        <end position="320"/>
    </location>
</feature>
<evidence type="ECO:0000256" key="2">
    <source>
        <dbReference type="ARBA" id="ARBA00005262"/>
    </source>
</evidence>
<evidence type="ECO:0000256" key="6">
    <source>
        <dbReference type="ARBA" id="ARBA00023136"/>
    </source>
</evidence>
<feature type="transmembrane region" description="Helical" evidence="7">
    <location>
        <begin position="355"/>
        <end position="373"/>
    </location>
</feature>
<comment type="caution">
    <text evidence="8">The sequence shown here is derived from an EMBL/GenBank/DDBJ whole genome shotgun (WGS) entry which is preliminary data.</text>
</comment>
<dbReference type="Pfam" id="PF02417">
    <property type="entry name" value="Chromate_transp"/>
    <property type="match status" value="2"/>
</dbReference>
<comment type="subcellular location">
    <subcellularLocation>
        <location evidence="1">Cell membrane</location>
        <topology evidence="1">Multi-pass membrane protein</topology>
    </subcellularLocation>
</comment>
<dbReference type="EMBL" id="RBIG01000002">
    <property type="protein sequence ID" value="RKQ70451.1"/>
    <property type="molecule type" value="Genomic_DNA"/>
</dbReference>
<feature type="transmembrane region" description="Helical" evidence="7">
    <location>
        <begin position="234"/>
        <end position="252"/>
    </location>
</feature>
<dbReference type="OrthoDB" id="8969999at2"/>
<feature type="transmembrane region" description="Helical" evidence="7">
    <location>
        <begin position="380"/>
        <end position="396"/>
    </location>
</feature>
<gene>
    <name evidence="8" type="ORF">BCL74_2399</name>
</gene>
<evidence type="ECO:0000256" key="4">
    <source>
        <dbReference type="ARBA" id="ARBA00022692"/>
    </source>
</evidence>
<protein>
    <submittedName>
        <fullName evidence="8">Chromate transporter</fullName>
    </submittedName>
</protein>
<sequence>MSSVPRHSVLDIFLIFLRLGCTSFGGPVAHLGYYRQEFVVNRRWLDEQTYADLVALSQFLPGPASSQTSFAIGTLAGGRLGGIAAWIGFTLPSAVAMALFAYGVMALGETQAAWQQGALKGLKLVALAVVAQAVWGMAKSLCPDRERATLAVVAALIVVLWAGSVAQIAAILLGGIVGAALLKPAAGNGAQHVAAPYGRGFGWPCLVLFFALLAGLPLAASAGDSLMLSAFDSFYRIGALVFGGGHVVLPLLQAEVVEPGWVGREAFIAGYGVTQAMPGPIFTIASYLGALMGGVPGALLATLAIFLPGFLLIWGALPFWSSLRAHPKAQSVLMGVNAAVVGLLLAALYDPVFTTAVAGAPDLAAALVCYAALQFWKAPPWAVVVLAGLVGAVLYSL</sequence>
<feature type="transmembrane region" description="Helical" evidence="7">
    <location>
        <begin position="83"/>
        <end position="105"/>
    </location>
</feature>
<feature type="transmembrane region" description="Helical" evidence="7">
    <location>
        <begin position="201"/>
        <end position="222"/>
    </location>
</feature>
<feature type="transmembrane region" description="Helical" evidence="7">
    <location>
        <begin position="117"/>
        <end position="138"/>
    </location>
</feature>
<reference evidence="8 9" key="1">
    <citation type="submission" date="2018-10" db="EMBL/GenBank/DDBJ databases">
        <title>Comparative analysis of microorganisms from saline springs in Andes Mountain Range, Colombia.</title>
        <authorList>
            <person name="Rubin E."/>
        </authorList>
    </citation>
    <scope>NUCLEOTIDE SEQUENCE [LARGE SCALE GENOMIC DNA]</scope>
    <source>
        <strain evidence="8 9">USBA 36</strain>
    </source>
</reference>
<dbReference type="RefSeq" id="WP_121220238.1">
    <property type="nucleotide sequence ID" value="NZ_RBIG01000002.1"/>
</dbReference>
<feature type="transmembrane region" description="Helical" evidence="7">
    <location>
        <begin position="12"/>
        <end position="34"/>
    </location>
</feature>
<comment type="similarity">
    <text evidence="2">Belongs to the chromate ion transporter (CHR) (TC 2.A.51) family.</text>
</comment>
<dbReference type="PANTHER" id="PTHR33567">
    <property type="entry name" value="CHROMATE ION TRANSPORTER (EUROFUNG)"/>
    <property type="match status" value="1"/>
</dbReference>
<dbReference type="GO" id="GO:0015109">
    <property type="term" value="F:chromate transmembrane transporter activity"/>
    <property type="evidence" value="ECO:0007669"/>
    <property type="project" value="InterPro"/>
</dbReference>
<organism evidence="8 9">
    <name type="scientific">Oceanibaculum indicum</name>
    <dbReference type="NCBI Taxonomy" id="526216"/>
    <lineage>
        <taxon>Bacteria</taxon>
        <taxon>Pseudomonadati</taxon>
        <taxon>Pseudomonadota</taxon>
        <taxon>Alphaproteobacteria</taxon>
        <taxon>Rhodospirillales</taxon>
        <taxon>Oceanibaculaceae</taxon>
        <taxon>Oceanibaculum</taxon>
    </lineage>
</organism>
<evidence type="ECO:0000256" key="5">
    <source>
        <dbReference type="ARBA" id="ARBA00022989"/>
    </source>
</evidence>
<evidence type="ECO:0000256" key="7">
    <source>
        <dbReference type="SAM" id="Phobius"/>
    </source>
</evidence>
<keyword evidence="6 7" id="KW-0472">Membrane</keyword>
<feature type="transmembrane region" description="Helical" evidence="7">
    <location>
        <begin position="332"/>
        <end position="349"/>
    </location>
</feature>
<dbReference type="InterPro" id="IPR014047">
    <property type="entry name" value="Chr_Tranpt_l_chain"/>
</dbReference>
<keyword evidence="3" id="KW-1003">Cell membrane</keyword>
<accession>A0A420WHH9</accession>
<dbReference type="NCBIfam" id="TIGR00937">
    <property type="entry name" value="2A51"/>
    <property type="match status" value="1"/>
</dbReference>
<evidence type="ECO:0000256" key="1">
    <source>
        <dbReference type="ARBA" id="ARBA00004651"/>
    </source>
</evidence>
<evidence type="ECO:0000313" key="8">
    <source>
        <dbReference type="EMBL" id="RKQ70451.1"/>
    </source>
</evidence>
<evidence type="ECO:0000256" key="3">
    <source>
        <dbReference type="ARBA" id="ARBA00022475"/>
    </source>
</evidence>
<feature type="transmembrane region" description="Helical" evidence="7">
    <location>
        <begin position="150"/>
        <end position="181"/>
    </location>
</feature>
<name>A0A420WHH9_9PROT</name>
<dbReference type="PANTHER" id="PTHR33567:SF3">
    <property type="entry name" value="CHROMATE ION TRANSPORTER (EUROFUNG)"/>
    <property type="match status" value="1"/>
</dbReference>
<dbReference type="Proteomes" id="UP000277424">
    <property type="component" value="Unassembled WGS sequence"/>
</dbReference>
<proteinExistence type="inferred from homology"/>
<dbReference type="GO" id="GO:0005886">
    <property type="term" value="C:plasma membrane"/>
    <property type="evidence" value="ECO:0007669"/>
    <property type="project" value="UniProtKB-SubCell"/>
</dbReference>
<dbReference type="AlphaFoldDB" id="A0A420WHH9"/>
<evidence type="ECO:0000313" key="9">
    <source>
        <dbReference type="Proteomes" id="UP000277424"/>
    </source>
</evidence>
<keyword evidence="4 7" id="KW-0812">Transmembrane</keyword>
<dbReference type="PIRSF" id="PIRSF004810">
    <property type="entry name" value="ChrA"/>
    <property type="match status" value="1"/>
</dbReference>
<keyword evidence="5 7" id="KW-1133">Transmembrane helix</keyword>